<sequence length="378" mass="43465">MAISPHGGQLINRFNPDLNVDDIKQQIEIDEFTLANLECIAIGAFSPLQGFMGKADYENVLYHMRLQSGLVWTLPITLSISTEEAQSIHHGSKAKLVHDHNVYGVIEIEEIYAADQKIEAEYVYGTTDHNHPGVAKLYEHSGLYVGGKITMMKRPKRKVAEKYDLDPIDTRAEFDRRGWRKVVGFQTRNPIHRAHEYIQKSALETVDGLLIHPLVGETKKDDIPQHIRMNSYEVLIEHYYPEKYTMLAAFPAPMRYAGPREAIFHALVRKNYGCTHFIVGRDHAGVGNYYGTYDSQFIFNRFKEEELQIVPLFFEHSFYCKKCHAMASLKTCPHHETDRFILSGTKVREMLRNGERPPMEFSRPEVIEALIKGLILEE</sequence>
<keyword evidence="1" id="KW-0808">Transferase</keyword>
<keyword evidence="2" id="KW-1185">Reference proteome</keyword>
<dbReference type="EC" id="2.7.7.4" evidence="1"/>
<dbReference type="EMBL" id="JAMBOP010000004">
    <property type="protein sequence ID" value="MCM3735095.1"/>
    <property type="molecule type" value="Genomic_DNA"/>
</dbReference>
<gene>
    <name evidence="1" type="primary">sat</name>
    <name evidence="1" type="ORF">M3215_04510</name>
</gene>
<name>A0ACC6A2L2_9BACI</name>
<comment type="caution">
    <text evidence="1">The sequence shown here is derived from an EMBL/GenBank/DDBJ whole genome shotgun (WGS) entry which is preliminary data.</text>
</comment>
<reference evidence="1" key="1">
    <citation type="submission" date="2022-05" db="EMBL/GenBank/DDBJ databases">
        <title>Comparative Genomics of Spacecraft Associated Microbes.</title>
        <authorList>
            <person name="Tran M.T."/>
            <person name="Wright A."/>
            <person name="Seuylemezian A."/>
            <person name="Eisen J."/>
            <person name="Coil D."/>
        </authorList>
    </citation>
    <scope>NUCLEOTIDE SEQUENCE</scope>
    <source>
        <strain evidence="1">FAIRING 10M-2.2</strain>
    </source>
</reference>
<keyword evidence="1" id="KW-0548">Nucleotidyltransferase</keyword>
<evidence type="ECO:0000313" key="1">
    <source>
        <dbReference type="EMBL" id="MCM3735095.1"/>
    </source>
</evidence>
<protein>
    <submittedName>
        <fullName evidence="1">Sulfate adenylyltransferase</fullName>
        <ecNumber evidence="1">2.7.7.4</ecNumber>
    </submittedName>
</protein>
<dbReference type="Proteomes" id="UP001202289">
    <property type="component" value="Unassembled WGS sequence"/>
</dbReference>
<accession>A0ACC6A2L2</accession>
<organism evidence="1 2">
    <name type="scientific">Bacillus cytotoxicus</name>
    <dbReference type="NCBI Taxonomy" id="580165"/>
    <lineage>
        <taxon>Bacteria</taxon>
        <taxon>Bacillati</taxon>
        <taxon>Bacillota</taxon>
        <taxon>Bacilli</taxon>
        <taxon>Bacillales</taxon>
        <taxon>Bacillaceae</taxon>
        <taxon>Bacillus</taxon>
        <taxon>Bacillus cereus group</taxon>
    </lineage>
</organism>
<evidence type="ECO:0000313" key="2">
    <source>
        <dbReference type="Proteomes" id="UP001202289"/>
    </source>
</evidence>
<proteinExistence type="predicted"/>